<keyword evidence="4" id="KW-0175">Coiled coil</keyword>
<sequence>MNLVGKNVHTEKLSNLVLDMHQGINTVTEKVEYLPEGIPIIQSKHITKGYLHFNDAKFLSKEAYLKYKDKYQPKLDDLLVCNIGTIGKSLRISDDNPFLIAWNLFLIKIKKEHLFSSFFAHYLNYLADKKYYDRFLTGGTVKFINKKTMGNIPVPLPPLDQQKQIANILDTADAYRQKTKALIDKYDALTQSLFLDMFGDPVTNPKGWETKKFEAFTLKYNQGVNTTTEKIKYSKEGTFPIVRAGEVGKGSLNFDSVVFVDEENESRIKDTCKPVFGDVLYANIGANLGTACLVETTKKFGIAWNVFRIQLKDDVNRMFFVHQLNSEWIRRVIWSKVKTATVPFISGKQIAVMDFINPPQEIQNQFAERVKAIEAQKALAQQELDKADELFNSLLQKAFKGELKHK</sequence>
<keyword evidence="7" id="KW-1185">Reference proteome</keyword>
<evidence type="ECO:0000256" key="1">
    <source>
        <dbReference type="ARBA" id="ARBA00010923"/>
    </source>
</evidence>
<proteinExistence type="inferred from homology"/>
<keyword evidence="3" id="KW-0238">DNA-binding</keyword>
<dbReference type="EMBL" id="JAIUJS010000003">
    <property type="protein sequence ID" value="MCA0152912.1"/>
    <property type="molecule type" value="Genomic_DNA"/>
</dbReference>
<organism evidence="6 7">
    <name type="scientific">Winogradskyella vincentii</name>
    <dbReference type="NCBI Taxonomy" id="2877122"/>
    <lineage>
        <taxon>Bacteria</taxon>
        <taxon>Pseudomonadati</taxon>
        <taxon>Bacteroidota</taxon>
        <taxon>Flavobacteriia</taxon>
        <taxon>Flavobacteriales</taxon>
        <taxon>Flavobacteriaceae</taxon>
        <taxon>Winogradskyella</taxon>
    </lineage>
</organism>
<dbReference type="CDD" id="cd17246">
    <property type="entry name" value="RMtype1_S_SonII-TRD2-CR2_like"/>
    <property type="match status" value="1"/>
</dbReference>
<protein>
    <submittedName>
        <fullName evidence="6">Restriction endonuclease subunit S</fullName>
    </submittedName>
</protein>
<dbReference type="RefSeq" id="WP_224477841.1">
    <property type="nucleotide sequence ID" value="NZ_JAIUJS010000003.1"/>
</dbReference>
<evidence type="ECO:0000259" key="5">
    <source>
        <dbReference type="Pfam" id="PF01420"/>
    </source>
</evidence>
<feature type="coiled-coil region" evidence="4">
    <location>
        <begin position="363"/>
        <end position="397"/>
    </location>
</feature>
<evidence type="ECO:0000256" key="3">
    <source>
        <dbReference type="ARBA" id="ARBA00023125"/>
    </source>
</evidence>
<name>A0ABS7Y2R5_9FLAO</name>
<dbReference type="GO" id="GO:0004519">
    <property type="term" value="F:endonuclease activity"/>
    <property type="evidence" value="ECO:0007669"/>
    <property type="project" value="UniProtKB-KW"/>
</dbReference>
<keyword evidence="2" id="KW-0680">Restriction system</keyword>
<gene>
    <name evidence="6" type="ORF">LBV24_06765</name>
</gene>
<feature type="domain" description="Type I restriction modification DNA specificity" evidence="5">
    <location>
        <begin position="34"/>
        <end position="174"/>
    </location>
</feature>
<accession>A0ABS7Y2R5</accession>
<comment type="similarity">
    <text evidence="1">Belongs to the type-I restriction system S methylase family.</text>
</comment>
<evidence type="ECO:0000256" key="2">
    <source>
        <dbReference type="ARBA" id="ARBA00022747"/>
    </source>
</evidence>
<keyword evidence="6" id="KW-0378">Hydrolase</keyword>
<keyword evidence="6" id="KW-0255">Endonuclease</keyword>
<dbReference type="Pfam" id="PF01420">
    <property type="entry name" value="Methylase_S"/>
    <property type="match status" value="1"/>
</dbReference>
<dbReference type="PANTHER" id="PTHR30408">
    <property type="entry name" value="TYPE-1 RESTRICTION ENZYME ECOKI SPECIFICITY PROTEIN"/>
    <property type="match status" value="1"/>
</dbReference>
<dbReference type="Proteomes" id="UP001198402">
    <property type="component" value="Unassembled WGS sequence"/>
</dbReference>
<evidence type="ECO:0000313" key="7">
    <source>
        <dbReference type="Proteomes" id="UP001198402"/>
    </source>
</evidence>
<dbReference type="PANTHER" id="PTHR30408:SF12">
    <property type="entry name" value="TYPE I RESTRICTION ENZYME MJAVIII SPECIFICITY SUBUNIT"/>
    <property type="match status" value="1"/>
</dbReference>
<dbReference type="InterPro" id="IPR000055">
    <property type="entry name" value="Restrct_endonuc_typeI_TRD"/>
</dbReference>
<keyword evidence="6" id="KW-0540">Nuclease</keyword>
<dbReference type="InterPro" id="IPR044946">
    <property type="entry name" value="Restrct_endonuc_typeI_TRD_sf"/>
</dbReference>
<dbReference type="SUPFAM" id="SSF116734">
    <property type="entry name" value="DNA methylase specificity domain"/>
    <property type="match status" value="2"/>
</dbReference>
<evidence type="ECO:0000256" key="4">
    <source>
        <dbReference type="SAM" id="Coils"/>
    </source>
</evidence>
<reference evidence="7" key="1">
    <citation type="submission" date="2023-07" db="EMBL/GenBank/DDBJ databases">
        <authorList>
            <person name="Yue Y."/>
        </authorList>
    </citation>
    <scope>NUCLEOTIDE SEQUENCE [LARGE SCALE GENOMIC DNA]</scope>
    <source>
        <strain evidence="7">2Y89</strain>
    </source>
</reference>
<dbReference type="Gene3D" id="3.90.220.20">
    <property type="entry name" value="DNA methylase specificity domains"/>
    <property type="match status" value="2"/>
</dbReference>
<dbReference type="InterPro" id="IPR052021">
    <property type="entry name" value="Type-I_RS_S_subunit"/>
</dbReference>
<evidence type="ECO:0000313" key="6">
    <source>
        <dbReference type="EMBL" id="MCA0152912.1"/>
    </source>
</evidence>
<comment type="caution">
    <text evidence="6">The sequence shown here is derived from an EMBL/GenBank/DDBJ whole genome shotgun (WGS) entry which is preliminary data.</text>
</comment>